<dbReference type="PROSITE" id="PS50181">
    <property type="entry name" value="FBOX"/>
    <property type="match status" value="1"/>
</dbReference>
<reference evidence="2" key="1">
    <citation type="submission" date="2022-12" db="EMBL/GenBank/DDBJ databases">
        <title>Chromosome-Level Genome Assembly of Japanese Cedar (Cryptomeriajaponica D. Don).</title>
        <authorList>
            <person name="Fujino T."/>
            <person name="Yamaguchi K."/>
            <person name="Yokoyama T."/>
            <person name="Hamanaka T."/>
            <person name="Harazono Y."/>
            <person name="Kamada H."/>
            <person name="Kobayashi W."/>
            <person name="Ujino-Ihara T."/>
            <person name="Uchiyama K."/>
            <person name="Matsumoto A."/>
            <person name="Izuno A."/>
            <person name="Tsumura Y."/>
            <person name="Toyoda A."/>
            <person name="Shigenobu S."/>
            <person name="Moriguchi Y."/>
            <person name="Ueno S."/>
            <person name="Kasahara M."/>
        </authorList>
    </citation>
    <scope>NUCLEOTIDE SEQUENCE</scope>
</reference>
<feature type="non-terminal residue" evidence="2">
    <location>
        <position position="184"/>
    </location>
</feature>
<dbReference type="Gene3D" id="1.20.1280.50">
    <property type="match status" value="1"/>
</dbReference>
<comment type="caution">
    <text evidence="2">The sequence shown here is derived from an EMBL/GenBank/DDBJ whole genome shotgun (WGS) entry which is preliminary data.</text>
</comment>
<protein>
    <recommendedName>
        <fullName evidence="1">F-box domain-containing protein</fullName>
    </recommendedName>
</protein>
<evidence type="ECO:0000259" key="1">
    <source>
        <dbReference type="PROSITE" id="PS50181"/>
    </source>
</evidence>
<name>A0AAD3NVG8_CRYJA</name>
<dbReference type="InterPro" id="IPR001810">
    <property type="entry name" value="F-box_dom"/>
</dbReference>
<sequence length="184" mass="20607">MASWRESDEEKEAYTNWLKLGIGTCREDGSNGDIKRKGKVMDAEEKGQGKEAYTNWLKALGIGPCREYGSNEDRHGKGKVMNADDAAPKGLYSWLTLRAESCVEDGSRKDAERNGESSHCTVRVRRSCGEDGSNKAVYFMEESMFIDLIPEDVLNIIFCKLPLHTLLQIKSVCTSWKMIISSSL</sequence>
<dbReference type="Pfam" id="PF00646">
    <property type="entry name" value="F-box"/>
    <property type="match status" value="1"/>
</dbReference>
<feature type="domain" description="F-box" evidence="1">
    <location>
        <begin position="143"/>
        <end position="184"/>
    </location>
</feature>
<dbReference type="Proteomes" id="UP001234787">
    <property type="component" value="Unassembled WGS sequence"/>
</dbReference>
<dbReference type="InterPro" id="IPR036047">
    <property type="entry name" value="F-box-like_dom_sf"/>
</dbReference>
<dbReference type="EMBL" id="BSEH01002062">
    <property type="protein sequence ID" value="GLJ59850.1"/>
    <property type="molecule type" value="Genomic_DNA"/>
</dbReference>
<gene>
    <name evidence="2" type="ORF">SUGI_1524780</name>
</gene>
<organism evidence="2 3">
    <name type="scientific">Cryptomeria japonica</name>
    <name type="common">Japanese cedar</name>
    <name type="synonym">Cupressus japonica</name>
    <dbReference type="NCBI Taxonomy" id="3369"/>
    <lineage>
        <taxon>Eukaryota</taxon>
        <taxon>Viridiplantae</taxon>
        <taxon>Streptophyta</taxon>
        <taxon>Embryophyta</taxon>
        <taxon>Tracheophyta</taxon>
        <taxon>Spermatophyta</taxon>
        <taxon>Pinopsida</taxon>
        <taxon>Pinidae</taxon>
        <taxon>Conifers II</taxon>
        <taxon>Cupressales</taxon>
        <taxon>Cupressaceae</taxon>
        <taxon>Cryptomeria</taxon>
    </lineage>
</organism>
<dbReference type="SUPFAM" id="SSF81383">
    <property type="entry name" value="F-box domain"/>
    <property type="match status" value="1"/>
</dbReference>
<proteinExistence type="predicted"/>
<accession>A0AAD3NVG8</accession>
<evidence type="ECO:0000313" key="2">
    <source>
        <dbReference type="EMBL" id="GLJ59850.1"/>
    </source>
</evidence>
<keyword evidence="3" id="KW-1185">Reference proteome</keyword>
<dbReference type="AlphaFoldDB" id="A0AAD3NVG8"/>
<evidence type="ECO:0000313" key="3">
    <source>
        <dbReference type="Proteomes" id="UP001234787"/>
    </source>
</evidence>